<dbReference type="SUPFAM" id="SSF51735">
    <property type="entry name" value="NAD(P)-binding Rossmann-fold domains"/>
    <property type="match status" value="1"/>
</dbReference>
<dbReference type="Gene3D" id="3.40.50.720">
    <property type="entry name" value="NAD(P)-binding Rossmann-like Domain"/>
    <property type="match status" value="1"/>
</dbReference>
<comment type="caution">
    <text evidence="2">The sequence shown here is derived from an EMBL/GenBank/DDBJ whole genome shotgun (WGS) entry which is preliminary data.</text>
</comment>
<organism evidence="2 3">
    <name type="scientific">Candidatus Aquarickettsia rohweri</name>
    <dbReference type="NCBI Taxonomy" id="2602574"/>
    <lineage>
        <taxon>Bacteria</taxon>
        <taxon>Pseudomonadati</taxon>
        <taxon>Pseudomonadota</taxon>
        <taxon>Alphaproteobacteria</taxon>
        <taxon>Rickettsiales</taxon>
        <taxon>Candidatus Midichloriaceae</taxon>
        <taxon>Candidatus Aquarickettsia</taxon>
    </lineage>
</organism>
<accession>A0A3R9XQF6</accession>
<dbReference type="AlphaFoldDB" id="A0A3R9XQF6"/>
<dbReference type="InterPro" id="IPR005097">
    <property type="entry name" value="Sacchrp_dh_NADP-bd"/>
</dbReference>
<dbReference type="RefSeq" id="WP_126044749.1">
    <property type="nucleotide sequence ID" value="NZ_RXFM01000039.1"/>
</dbReference>
<name>A0A3R9XQF6_9RICK</name>
<sequence>MNKILILGGYGNFGKIITEQLVRAGIDITIAGRNEEKAKKVAAELNVKEAIFDVNTSFDCYLKIIKPKIVINTCGPFQKADYSIAKSCIKQGVHYIDIADGRDFVCRIIELDKLAKQANTIVISGASTVPCLSSAVVEKFKNKFSQIDSLIYGITPGQRTPRGRSTLTSILTYLGKPLKSSFNSNKLVYGWQDIYRQKYPELGKRWMANCDVPDLDIFPKQYGIKVIKFSAGIESSFLHLSAWALSWLKRVGLSINLEKYADFLLKLSNFFNIFGTDNGGMHMIIKGKDKFNQVYERKWFLIAKNDSGIQIPCVPSVILAKKILSGELSEFGARPCIGMVKLQEYLNELSEFEIIQYIKN</sequence>
<dbReference type="Proteomes" id="UP000279470">
    <property type="component" value="Unassembled WGS sequence"/>
</dbReference>
<keyword evidence="3" id="KW-1185">Reference proteome</keyword>
<dbReference type="InterPro" id="IPR036291">
    <property type="entry name" value="NAD(P)-bd_dom_sf"/>
</dbReference>
<dbReference type="PANTHER" id="PTHR43796">
    <property type="entry name" value="CARBOXYNORSPERMIDINE SYNTHASE"/>
    <property type="match status" value="1"/>
</dbReference>
<reference evidence="3" key="1">
    <citation type="submission" date="2018-11" db="EMBL/GenBank/DDBJ databases">
        <title>Phylogenetic, genomic, and biogeographic characterization of a novel and ubiquitous marine invertebrate-associated Rickettsiales parasite, Candidatus Marinoinvertebrata rohwerii, gen. nov., sp. nov.</title>
        <authorList>
            <person name="Klinges J.G."/>
            <person name="Rosales S.M."/>
            <person name="Mcminds R."/>
            <person name="Shaver E.C."/>
            <person name="Shantz A."/>
            <person name="Peters E.C."/>
            <person name="Burkepile D.E."/>
            <person name="Silliman B.R."/>
            <person name="Vega Thurber R.L."/>
        </authorList>
    </citation>
    <scope>NUCLEOTIDE SEQUENCE [LARGE SCALE GENOMIC DNA]</scope>
    <source>
        <strain evidence="3">a_cerv_44</strain>
    </source>
</reference>
<evidence type="ECO:0000313" key="3">
    <source>
        <dbReference type="Proteomes" id="UP000279470"/>
    </source>
</evidence>
<feature type="domain" description="Saccharopine dehydrogenase NADP binding" evidence="1">
    <location>
        <begin position="4"/>
        <end position="120"/>
    </location>
</feature>
<dbReference type="PANTHER" id="PTHR43796:SF2">
    <property type="entry name" value="CARBOXYNORSPERMIDINE SYNTHASE"/>
    <property type="match status" value="1"/>
</dbReference>
<dbReference type="OrthoDB" id="528778at2"/>
<gene>
    <name evidence="2" type="ORF">EIC27_03455</name>
</gene>
<proteinExistence type="predicted"/>
<evidence type="ECO:0000259" key="1">
    <source>
        <dbReference type="Pfam" id="PF03435"/>
    </source>
</evidence>
<dbReference type="EMBL" id="RXFM01000039">
    <property type="protein sequence ID" value="RST66794.1"/>
    <property type="molecule type" value="Genomic_DNA"/>
</dbReference>
<dbReference type="Pfam" id="PF03435">
    <property type="entry name" value="Sacchrp_dh_NADP"/>
    <property type="match status" value="1"/>
</dbReference>
<protein>
    <submittedName>
        <fullName evidence="2">Saccharopine dehydrogenase</fullName>
    </submittedName>
</protein>
<evidence type="ECO:0000313" key="2">
    <source>
        <dbReference type="EMBL" id="RST66794.1"/>
    </source>
</evidence>